<keyword evidence="3" id="KW-1185">Reference proteome</keyword>
<evidence type="ECO:0000313" key="2">
    <source>
        <dbReference type="EMBL" id="KAF2826392.1"/>
    </source>
</evidence>
<sequence length="249" mass="27361">MVGPNKDYASSEASAYAWIMDHLASPKSTTPQSPFTTEDDLFSGFQHVPLFDSGHGRIVEPPMFKLPPPAVTSEQQAFALTWGEEEQAAPTALPSLSTHAHDDTTSEDDDPELALSDFKYQFTKWTTANAPIEVEDKDPHPGKKEILMYENTPDGHRTAVNIALKNGYIQANNNEQLVKLMHMLANTTNTKIKDDSTEIERSVSAGGAVLGEITEDGELQPPSQRHVEPVKHGRLKGKARMEAKKAGKK</sequence>
<dbReference type="Proteomes" id="UP000799424">
    <property type="component" value="Unassembled WGS sequence"/>
</dbReference>
<proteinExistence type="predicted"/>
<gene>
    <name evidence="2" type="ORF">CC86DRAFT_28784</name>
</gene>
<dbReference type="AlphaFoldDB" id="A0A6A6ZZA1"/>
<dbReference type="EMBL" id="MU006226">
    <property type="protein sequence ID" value="KAF2826392.1"/>
    <property type="molecule type" value="Genomic_DNA"/>
</dbReference>
<evidence type="ECO:0000313" key="3">
    <source>
        <dbReference type="Proteomes" id="UP000799424"/>
    </source>
</evidence>
<reference evidence="2" key="1">
    <citation type="journal article" date="2020" name="Stud. Mycol.">
        <title>101 Dothideomycetes genomes: a test case for predicting lifestyles and emergence of pathogens.</title>
        <authorList>
            <person name="Haridas S."/>
            <person name="Albert R."/>
            <person name="Binder M."/>
            <person name="Bloem J."/>
            <person name="Labutti K."/>
            <person name="Salamov A."/>
            <person name="Andreopoulos B."/>
            <person name="Baker S."/>
            <person name="Barry K."/>
            <person name="Bills G."/>
            <person name="Bluhm B."/>
            <person name="Cannon C."/>
            <person name="Castanera R."/>
            <person name="Culley D."/>
            <person name="Daum C."/>
            <person name="Ezra D."/>
            <person name="Gonzalez J."/>
            <person name="Henrissat B."/>
            <person name="Kuo A."/>
            <person name="Liang C."/>
            <person name="Lipzen A."/>
            <person name="Lutzoni F."/>
            <person name="Magnuson J."/>
            <person name="Mondo S."/>
            <person name="Nolan M."/>
            <person name="Ohm R."/>
            <person name="Pangilinan J."/>
            <person name="Park H.-J."/>
            <person name="Ramirez L."/>
            <person name="Alfaro M."/>
            <person name="Sun H."/>
            <person name="Tritt A."/>
            <person name="Yoshinaga Y."/>
            <person name="Zwiers L.-H."/>
            <person name="Turgeon B."/>
            <person name="Goodwin S."/>
            <person name="Spatafora J."/>
            <person name="Crous P."/>
            <person name="Grigoriev I."/>
        </authorList>
    </citation>
    <scope>NUCLEOTIDE SEQUENCE</scope>
    <source>
        <strain evidence="2">CBS 113818</strain>
    </source>
</reference>
<protein>
    <submittedName>
        <fullName evidence="2">Uncharacterized protein</fullName>
    </submittedName>
</protein>
<name>A0A6A6ZZA1_9PLEO</name>
<evidence type="ECO:0000256" key="1">
    <source>
        <dbReference type="SAM" id="MobiDB-lite"/>
    </source>
</evidence>
<feature type="region of interest" description="Disordered" evidence="1">
    <location>
        <begin position="216"/>
        <end position="249"/>
    </location>
</feature>
<accession>A0A6A6ZZA1</accession>
<dbReference type="OrthoDB" id="10476184at2759"/>
<feature type="region of interest" description="Disordered" evidence="1">
    <location>
        <begin position="85"/>
        <end position="110"/>
    </location>
</feature>
<feature type="compositionally biased region" description="Basic and acidic residues" evidence="1">
    <location>
        <begin position="239"/>
        <end position="249"/>
    </location>
</feature>
<organism evidence="2 3">
    <name type="scientific">Ophiobolus disseminans</name>
    <dbReference type="NCBI Taxonomy" id="1469910"/>
    <lineage>
        <taxon>Eukaryota</taxon>
        <taxon>Fungi</taxon>
        <taxon>Dikarya</taxon>
        <taxon>Ascomycota</taxon>
        <taxon>Pezizomycotina</taxon>
        <taxon>Dothideomycetes</taxon>
        <taxon>Pleosporomycetidae</taxon>
        <taxon>Pleosporales</taxon>
        <taxon>Pleosporineae</taxon>
        <taxon>Phaeosphaeriaceae</taxon>
        <taxon>Ophiobolus</taxon>
    </lineage>
</organism>